<protein>
    <submittedName>
        <fullName evidence="1">Uncharacterized protein</fullName>
    </submittedName>
</protein>
<evidence type="ECO:0000313" key="1">
    <source>
        <dbReference type="EMBL" id="KAK2940622.1"/>
    </source>
</evidence>
<sequence length="1091" mass="117434">MSTVGKTHEQSQDKTLNSIGKTLIRNLRTVLFQEDCALLNSTLCVASPFCEVAHNFAGQMTKLLKRFEAINNLPAESQFQRARYLSIMISEYDANPSSKSCATSVFASTGRRHRSETLPPLSNSEASCGFLDTPINTRERNNLLNDCTTCGWRQLILDIIPTATFLTKERLADIFTRDVISVIISAKSKPSVPLFSIPSLISSLIVSATLFSNGPFYELSTRLYQLVLRLCASINDTRTMSTVVRNQYWLVGLHGKGFRQLDKEYMWKTVKFEALDRMMKLLRVEYANLVSLANKERPIHAYIARRKEIQKSLASKSQPAKEDELFHQPPLTVFPENEMTMLVHGRWIAYDLLFEDNIPQYPTGVSSAKIDARLADLGIDYYPAPAALPSVAATEYGFFLRTAPQTGNRGISNRRVLDDHCDSINHISGPDSFWISPARADNEECDPQTVLDQWKELHCSERACSASLTSLTVQGITQKGESGNGAFARLLDASSISVSSSTFAGVTSVGDGGVFFSTSSGSISLSSCSFTSCSCGSGHQGKWVQLGINDRLSRITCERFAADGEDLAEAEGSTFRSISLLFYLIDFKAATITTGDGKDAKGCGQFPRILVISTQSQLSRSLEVSETTVELKPKSTTGTIRIGKTGSFVVSVHSLSPTSLSLVPAVSSEARDSSLFSVVGGSLAVKSCSFVDFSLSSHALIHHTGSTLKMDDVAFESIVRSDGSGSVVVSEMVSGMKLDLNDVRLIDVSSSNGKFDGIFVQFGSKSSPRASPEFNLTNLHFSATSSASLSTSNTDETAPCFLWIEGANLGFKDQLSTMFWIVGLDAVGISSPHCGFFAVWCPTLRNAIARLASAESTTVQVQTSIVLSESVSFSLMKTLCGVNSNSTVTIESGCSFAVAESLPDVVVTISSLCFLLPQSITSDKLFAVTGGSLQVTSCSFSPKGEYPFSFQLICGSAHQVTLESTNVSSASLSSVALISTSCSVSMSNCRFSSIVVLEGHGSVLRADASNTARVSVLNTVLSGCSSSGVGSAILLSKLNGGSFSSTDWDGMFNLSSTMGEVLVFDASLRASKSNSSSLLYEFHPHVAGNPI</sequence>
<proteinExistence type="predicted"/>
<name>A0ABQ9WMC0_9EUKA</name>
<dbReference type="EMBL" id="JARBJD010000643">
    <property type="protein sequence ID" value="KAK2940622.1"/>
    <property type="molecule type" value="Genomic_DNA"/>
</dbReference>
<organism evidence="1 2">
    <name type="scientific">Blattamonas nauphoetae</name>
    <dbReference type="NCBI Taxonomy" id="2049346"/>
    <lineage>
        <taxon>Eukaryota</taxon>
        <taxon>Metamonada</taxon>
        <taxon>Preaxostyla</taxon>
        <taxon>Oxymonadida</taxon>
        <taxon>Blattamonas</taxon>
    </lineage>
</organism>
<reference evidence="1 2" key="1">
    <citation type="journal article" date="2022" name="bioRxiv">
        <title>Genomics of Preaxostyla Flagellates Illuminates Evolutionary Transitions and the Path Towards Mitochondrial Loss.</title>
        <authorList>
            <person name="Novak L.V.F."/>
            <person name="Treitli S.C."/>
            <person name="Pyrih J."/>
            <person name="Halakuc P."/>
            <person name="Pipaliya S.V."/>
            <person name="Vacek V."/>
            <person name="Brzon O."/>
            <person name="Soukal P."/>
            <person name="Eme L."/>
            <person name="Dacks J.B."/>
            <person name="Karnkowska A."/>
            <person name="Elias M."/>
            <person name="Hampl V."/>
        </authorList>
    </citation>
    <scope>NUCLEOTIDE SEQUENCE [LARGE SCALE GENOMIC DNA]</scope>
    <source>
        <strain evidence="1">NAU3</strain>
        <tissue evidence="1">Gut</tissue>
    </source>
</reference>
<gene>
    <name evidence="1" type="ORF">BLNAU_24464</name>
</gene>
<comment type="caution">
    <text evidence="1">The sequence shown here is derived from an EMBL/GenBank/DDBJ whole genome shotgun (WGS) entry which is preliminary data.</text>
</comment>
<keyword evidence="2" id="KW-1185">Reference proteome</keyword>
<evidence type="ECO:0000313" key="2">
    <source>
        <dbReference type="Proteomes" id="UP001281761"/>
    </source>
</evidence>
<dbReference type="Proteomes" id="UP001281761">
    <property type="component" value="Unassembled WGS sequence"/>
</dbReference>
<accession>A0ABQ9WMC0</accession>